<evidence type="ECO:0000256" key="1">
    <source>
        <dbReference type="SAM" id="MobiDB-lite"/>
    </source>
</evidence>
<dbReference type="EMBL" id="BPLR01011507">
    <property type="protein sequence ID" value="GIY46951.1"/>
    <property type="molecule type" value="Genomic_DNA"/>
</dbReference>
<gene>
    <name evidence="2" type="ORF">CEXT_754931</name>
</gene>
<keyword evidence="3" id="KW-1185">Reference proteome</keyword>
<evidence type="ECO:0000313" key="2">
    <source>
        <dbReference type="EMBL" id="GIY46951.1"/>
    </source>
</evidence>
<organism evidence="2 3">
    <name type="scientific">Caerostris extrusa</name>
    <name type="common">Bark spider</name>
    <name type="synonym">Caerostris bankana</name>
    <dbReference type="NCBI Taxonomy" id="172846"/>
    <lineage>
        <taxon>Eukaryota</taxon>
        <taxon>Metazoa</taxon>
        <taxon>Ecdysozoa</taxon>
        <taxon>Arthropoda</taxon>
        <taxon>Chelicerata</taxon>
        <taxon>Arachnida</taxon>
        <taxon>Araneae</taxon>
        <taxon>Araneomorphae</taxon>
        <taxon>Entelegynae</taxon>
        <taxon>Araneoidea</taxon>
        <taxon>Araneidae</taxon>
        <taxon>Caerostris</taxon>
    </lineage>
</organism>
<sequence length="83" mass="9373">MSTTFFFCSPRDKDQKCTGKRGASKGESSPQAVVLTTIQMNERERARGSPLPLERKHVSTGARVDSLHTYCQRDTNVSWRVNQ</sequence>
<feature type="region of interest" description="Disordered" evidence="1">
    <location>
        <begin position="1"/>
        <end position="31"/>
    </location>
</feature>
<dbReference type="AlphaFoldDB" id="A0AAV4TPA7"/>
<dbReference type="Proteomes" id="UP001054945">
    <property type="component" value="Unassembled WGS sequence"/>
</dbReference>
<accession>A0AAV4TPA7</accession>
<reference evidence="2 3" key="1">
    <citation type="submission" date="2021-06" db="EMBL/GenBank/DDBJ databases">
        <title>Caerostris extrusa draft genome.</title>
        <authorList>
            <person name="Kono N."/>
            <person name="Arakawa K."/>
        </authorList>
    </citation>
    <scope>NUCLEOTIDE SEQUENCE [LARGE SCALE GENOMIC DNA]</scope>
</reference>
<name>A0AAV4TPA7_CAEEX</name>
<evidence type="ECO:0000313" key="3">
    <source>
        <dbReference type="Proteomes" id="UP001054945"/>
    </source>
</evidence>
<protein>
    <submittedName>
        <fullName evidence="2">Uncharacterized protein</fullName>
    </submittedName>
</protein>
<comment type="caution">
    <text evidence="2">The sequence shown here is derived from an EMBL/GenBank/DDBJ whole genome shotgun (WGS) entry which is preliminary data.</text>
</comment>
<proteinExistence type="predicted"/>